<dbReference type="InterPro" id="IPR002761">
    <property type="entry name" value="Diphthami_syn_dom"/>
</dbReference>
<reference evidence="2" key="1">
    <citation type="journal article" date="2020" name="mSystems">
        <title>Genome- and Community-Level Interaction Insights into Carbon Utilization and Element Cycling Functions of Hydrothermarchaeota in Hydrothermal Sediment.</title>
        <authorList>
            <person name="Zhou Z."/>
            <person name="Liu Y."/>
            <person name="Xu W."/>
            <person name="Pan J."/>
            <person name="Luo Z.H."/>
            <person name="Li M."/>
        </authorList>
    </citation>
    <scope>NUCLEOTIDE SEQUENCE [LARGE SCALE GENOMIC DNA]</scope>
    <source>
        <strain evidence="2">SpSt-732</strain>
    </source>
</reference>
<feature type="domain" description="Diphthamide synthase" evidence="1">
    <location>
        <begin position="3"/>
        <end position="212"/>
    </location>
</feature>
<name>A0A7C4FIC5_9CREN</name>
<dbReference type="AlphaFoldDB" id="A0A7C4FIC5"/>
<dbReference type="PANTHER" id="PTHR12196:SF2">
    <property type="entry name" value="DIPHTHINE--AMMONIA LIGASE"/>
    <property type="match status" value="1"/>
</dbReference>
<organism evidence="2">
    <name type="scientific">Ignisphaera aggregans</name>
    <dbReference type="NCBI Taxonomy" id="334771"/>
    <lineage>
        <taxon>Archaea</taxon>
        <taxon>Thermoproteota</taxon>
        <taxon>Thermoprotei</taxon>
        <taxon>Desulfurococcales</taxon>
        <taxon>Desulfurococcaceae</taxon>
        <taxon>Ignisphaera</taxon>
    </lineage>
</organism>
<proteinExistence type="predicted"/>
<accession>A0A7C4FIC5</accession>
<dbReference type="EC" id="6.3.1.14" evidence="2"/>
<evidence type="ECO:0000259" key="1">
    <source>
        <dbReference type="Pfam" id="PF01902"/>
    </source>
</evidence>
<dbReference type="Gene3D" id="3.90.1490.10">
    <property type="entry name" value="putative n-type atp pyrophosphatase, domain 2"/>
    <property type="match status" value="1"/>
</dbReference>
<gene>
    <name evidence="2" type="ORF">ENV14_08010</name>
</gene>
<dbReference type="Gene3D" id="3.40.50.620">
    <property type="entry name" value="HUPs"/>
    <property type="match status" value="1"/>
</dbReference>
<dbReference type="InterPro" id="IPR030662">
    <property type="entry name" value="DPH6/MJ0570"/>
</dbReference>
<comment type="caution">
    <text evidence="2">The sequence shown here is derived from an EMBL/GenBank/DDBJ whole genome shotgun (WGS) entry which is preliminary data.</text>
</comment>
<protein>
    <submittedName>
        <fullName evidence="2">Diphthine--ammonia ligase</fullName>
        <ecNumber evidence="2">6.3.1.14</ecNumber>
    </submittedName>
</protein>
<dbReference type="EMBL" id="DTFF01000064">
    <property type="protein sequence ID" value="HGI88310.1"/>
    <property type="molecule type" value="Genomic_DNA"/>
</dbReference>
<dbReference type="InterPro" id="IPR014729">
    <property type="entry name" value="Rossmann-like_a/b/a_fold"/>
</dbReference>
<sequence>MKKAVVMFSGGKDSTFALLVTLLQGFEIPAIVTFTPLSNYPWYVHRPFIEYTDLQLQLLSMSNRHVKIPLTSSERDLEKLEIKRSIENLYEKIPFDYIVIGIVASDAQRTLFLDICDAMGVKLYAPFWGKDPAQHLLDVVKTGIEFILTSVNAWGLPVEFLGQAVDLNLALKIIELSKRYGFNPSFEGGEAETFVIYTPLFREKRICVEHKTYVTSYFEGYAVPQKVYIC</sequence>
<dbReference type="GO" id="GO:0017183">
    <property type="term" value="P:protein histidyl modification to diphthamide"/>
    <property type="evidence" value="ECO:0007669"/>
    <property type="project" value="TreeGrafter"/>
</dbReference>
<dbReference type="NCBIfam" id="TIGR00290">
    <property type="entry name" value="MJ0570_dom"/>
    <property type="match status" value="1"/>
</dbReference>
<dbReference type="SUPFAM" id="SSF52402">
    <property type="entry name" value="Adenine nucleotide alpha hydrolases-like"/>
    <property type="match status" value="1"/>
</dbReference>
<dbReference type="PANTHER" id="PTHR12196">
    <property type="entry name" value="DOMAIN OF UNKNOWN FUNCTION 71 DUF71 -CONTAINING PROTEIN"/>
    <property type="match status" value="1"/>
</dbReference>
<dbReference type="CDD" id="cd01994">
    <property type="entry name" value="AANH_PF0828-like"/>
    <property type="match status" value="1"/>
</dbReference>
<dbReference type="GO" id="GO:0017178">
    <property type="term" value="F:diphthine-ammonia ligase activity"/>
    <property type="evidence" value="ECO:0007669"/>
    <property type="project" value="UniProtKB-EC"/>
</dbReference>
<keyword evidence="2" id="KW-0436">Ligase</keyword>
<evidence type="ECO:0000313" key="2">
    <source>
        <dbReference type="EMBL" id="HGI88310.1"/>
    </source>
</evidence>
<dbReference type="Pfam" id="PF01902">
    <property type="entry name" value="Diphthami_syn_2"/>
    <property type="match status" value="1"/>
</dbReference>